<dbReference type="EMBL" id="JAFREM010000033">
    <property type="protein sequence ID" value="MBO1308536.1"/>
    <property type="molecule type" value="Genomic_DNA"/>
</dbReference>
<proteinExistence type="predicted"/>
<evidence type="ECO:0000313" key="7">
    <source>
        <dbReference type="Proteomes" id="UP000664601"/>
    </source>
</evidence>
<evidence type="ECO:0000256" key="3">
    <source>
        <dbReference type="ARBA" id="ARBA00023163"/>
    </source>
</evidence>
<sequence length="217" mass="25073">MNVLILTNCLLAEMEFTKKLNMLGYEVFCSHDLLNKFKEKNLHDNVTKFFQNIIISETVSDGEMEDLLKNKFFYSDVLYRKTSSSLDVLENKDSRIQDLILPDEPLESLREKLSKTNRNKVNLLNKQFIDPSTISSNNLNGFLPFSKQEKIVFEILREANGNIVSREKICETIWSEVTQSNLARTSSILKNIKIKLEEVGIDNSNIQTLWGKGYRLV</sequence>
<dbReference type="Pfam" id="PF00486">
    <property type="entry name" value="Trans_reg_C"/>
    <property type="match status" value="1"/>
</dbReference>
<name>A0ABS3LIJ6_9ENTE</name>
<feature type="domain" description="OmpR/PhoB-type" evidence="5">
    <location>
        <begin position="119"/>
        <end position="217"/>
    </location>
</feature>
<reference evidence="6 7" key="1">
    <citation type="submission" date="2021-03" db="EMBL/GenBank/DDBJ databases">
        <title>Enterococcal diversity collection.</title>
        <authorList>
            <person name="Gilmore M.S."/>
            <person name="Schwartzman J."/>
            <person name="Van Tyne D."/>
            <person name="Martin M."/>
            <person name="Earl A.M."/>
            <person name="Manson A.L."/>
            <person name="Straub T."/>
            <person name="Salamzade R."/>
            <person name="Saavedra J."/>
            <person name="Lebreton F."/>
            <person name="Prichula J."/>
            <person name="Schaufler K."/>
            <person name="Gaca A."/>
            <person name="Sgardioli B."/>
            <person name="Wagenaar J."/>
            <person name="Strong T."/>
        </authorList>
    </citation>
    <scope>NUCLEOTIDE SEQUENCE [LARGE SCALE GENOMIC DNA]</scope>
    <source>
        <strain evidence="6 7">669A</strain>
    </source>
</reference>
<keyword evidence="2 4" id="KW-0238">DNA-binding</keyword>
<keyword evidence="3" id="KW-0804">Transcription</keyword>
<organism evidence="6 7">
    <name type="scientific">Candidatus Enterococcus moelleringii</name>
    <dbReference type="NCBI Taxonomy" id="2815325"/>
    <lineage>
        <taxon>Bacteria</taxon>
        <taxon>Bacillati</taxon>
        <taxon>Bacillota</taxon>
        <taxon>Bacilli</taxon>
        <taxon>Lactobacillales</taxon>
        <taxon>Enterococcaceae</taxon>
        <taxon>Enterococcus</taxon>
    </lineage>
</organism>
<dbReference type="Proteomes" id="UP000664601">
    <property type="component" value="Unassembled WGS sequence"/>
</dbReference>
<keyword evidence="1" id="KW-0805">Transcription regulation</keyword>
<dbReference type="RefSeq" id="WP_207675528.1">
    <property type="nucleotide sequence ID" value="NZ_JAFREM010000033.1"/>
</dbReference>
<keyword evidence="7" id="KW-1185">Reference proteome</keyword>
<gene>
    <name evidence="6" type="ORF">JZO70_20345</name>
</gene>
<evidence type="ECO:0000313" key="6">
    <source>
        <dbReference type="EMBL" id="MBO1308536.1"/>
    </source>
</evidence>
<dbReference type="PROSITE" id="PS51755">
    <property type="entry name" value="OMPR_PHOB"/>
    <property type="match status" value="1"/>
</dbReference>
<evidence type="ECO:0000256" key="1">
    <source>
        <dbReference type="ARBA" id="ARBA00023015"/>
    </source>
</evidence>
<dbReference type="Gene3D" id="1.10.10.10">
    <property type="entry name" value="Winged helix-like DNA-binding domain superfamily/Winged helix DNA-binding domain"/>
    <property type="match status" value="1"/>
</dbReference>
<dbReference type="InterPro" id="IPR016032">
    <property type="entry name" value="Sig_transdc_resp-reg_C-effctor"/>
</dbReference>
<dbReference type="SUPFAM" id="SSF46894">
    <property type="entry name" value="C-terminal effector domain of the bipartite response regulators"/>
    <property type="match status" value="1"/>
</dbReference>
<evidence type="ECO:0000256" key="4">
    <source>
        <dbReference type="PROSITE-ProRule" id="PRU01091"/>
    </source>
</evidence>
<protein>
    <submittedName>
        <fullName evidence="6">Winged helix-turn-helix domain-containing protein</fullName>
    </submittedName>
</protein>
<evidence type="ECO:0000256" key="2">
    <source>
        <dbReference type="ARBA" id="ARBA00023125"/>
    </source>
</evidence>
<evidence type="ECO:0000259" key="5">
    <source>
        <dbReference type="PROSITE" id="PS51755"/>
    </source>
</evidence>
<comment type="caution">
    <text evidence="6">The sequence shown here is derived from an EMBL/GenBank/DDBJ whole genome shotgun (WGS) entry which is preliminary data.</text>
</comment>
<dbReference type="InterPro" id="IPR001867">
    <property type="entry name" value="OmpR/PhoB-type_DNA-bd"/>
</dbReference>
<dbReference type="InterPro" id="IPR036388">
    <property type="entry name" value="WH-like_DNA-bd_sf"/>
</dbReference>
<feature type="DNA-binding region" description="OmpR/PhoB-type" evidence="4">
    <location>
        <begin position="119"/>
        <end position="217"/>
    </location>
</feature>
<accession>A0ABS3LIJ6</accession>